<dbReference type="AlphaFoldDB" id="A0AB73SZC3"/>
<gene>
    <name evidence="2" type="ORF">C7383_11552</name>
</gene>
<reference evidence="2 3" key="1">
    <citation type="submission" date="2018-05" db="EMBL/GenBank/DDBJ databases">
        <authorList>
            <person name="Goeker M."/>
            <person name="Huntemann M."/>
            <person name="Clum A."/>
            <person name="Pillay M."/>
            <person name="Palaniappan K."/>
            <person name="Varghese N."/>
            <person name="Mikhailova N."/>
            <person name="Stamatis D."/>
            <person name="Reddy T."/>
            <person name="Daum C."/>
            <person name="Shapiro N."/>
            <person name="Ivanova N."/>
            <person name="Kyrpides N."/>
            <person name="Woyke T."/>
        </authorList>
    </citation>
    <scope>NUCLEOTIDE SEQUENCE [LARGE SCALE GENOMIC DNA]</scope>
    <source>
        <strain evidence="2 3">DSM 26524</strain>
    </source>
</reference>
<name>A0AB73SZC3_9FIRM</name>
<evidence type="ECO:0000313" key="3">
    <source>
        <dbReference type="Proteomes" id="UP000245412"/>
    </source>
</evidence>
<feature type="signal peptide" evidence="1">
    <location>
        <begin position="1"/>
        <end position="25"/>
    </location>
</feature>
<comment type="caution">
    <text evidence="2">The sequence shown here is derived from an EMBL/GenBank/DDBJ whole genome shotgun (WGS) entry which is preliminary data.</text>
</comment>
<organism evidence="2 3">
    <name type="scientific">Murimonas intestini</name>
    <dbReference type="NCBI Taxonomy" id="1337051"/>
    <lineage>
        <taxon>Bacteria</taxon>
        <taxon>Bacillati</taxon>
        <taxon>Bacillota</taxon>
        <taxon>Clostridia</taxon>
        <taxon>Lachnospirales</taxon>
        <taxon>Lachnospiraceae</taxon>
        <taxon>Murimonas</taxon>
    </lineage>
</organism>
<evidence type="ECO:0008006" key="4">
    <source>
        <dbReference type="Google" id="ProtNLM"/>
    </source>
</evidence>
<dbReference type="RefSeq" id="WP_257497883.1">
    <property type="nucleotide sequence ID" value="NZ_JANKBI010000015.1"/>
</dbReference>
<keyword evidence="3" id="KW-1185">Reference proteome</keyword>
<proteinExistence type="predicted"/>
<evidence type="ECO:0000313" key="2">
    <source>
        <dbReference type="EMBL" id="PWJ72896.1"/>
    </source>
</evidence>
<evidence type="ECO:0000256" key="1">
    <source>
        <dbReference type="SAM" id="SignalP"/>
    </source>
</evidence>
<sequence>MKKNLIISGILLCAVTICGCNSSTASSSNLSKVQDAISSYENVSVSEGIVKDCNILYVTLGENVKSEDLTVSVTKLATEDWFNYSYVMYNSCSEGVLSHTMVLKSDDIKSGAAQIGGHVWVDENNNLIQE</sequence>
<feature type="chain" id="PRO_5044505253" description="Lipoprotein" evidence="1">
    <location>
        <begin position="26"/>
        <end position="130"/>
    </location>
</feature>
<keyword evidence="1" id="KW-0732">Signal</keyword>
<accession>A0AB73SZC3</accession>
<protein>
    <recommendedName>
        <fullName evidence="4">Lipoprotein</fullName>
    </recommendedName>
</protein>
<dbReference type="PROSITE" id="PS51257">
    <property type="entry name" value="PROKAR_LIPOPROTEIN"/>
    <property type="match status" value="1"/>
</dbReference>
<dbReference type="EMBL" id="QGGY01000015">
    <property type="protein sequence ID" value="PWJ72896.1"/>
    <property type="molecule type" value="Genomic_DNA"/>
</dbReference>
<dbReference type="Proteomes" id="UP000245412">
    <property type="component" value="Unassembled WGS sequence"/>
</dbReference>